<comment type="caution">
    <text evidence="1">The sequence shown here is derived from an EMBL/GenBank/DDBJ whole genome shotgun (WGS) entry which is preliminary data.</text>
</comment>
<evidence type="ECO:0000313" key="1">
    <source>
        <dbReference type="EMBL" id="KKL65496.1"/>
    </source>
</evidence>
<evidence type="ECO:0008006" key="2">
    <source>
        <dbReference type="Google" id="ProtNLM"/>
    </source>
</evidence>
<sequence>MNDVIEKLSSDVHDGWWDEKRKQGFHAPLDCPNVVASYNKWNSNCDKCHTDMYPYNELPDNIKEYDRVTVRSVLLSLSRYIASIAIVGETDDETTTA</sequence>
<dbReference type="EMBL" id="LAZR01027511">
    <property type="protein sequence ID" value="KKL65496.1"/>
    <property type="molecule type" value="Genomic_DNA"/>
</dbReference>
<accession>A0A0F9EGU5</accession>
<dbReference type="AlphaFoldDB" id="A0A0F9EGU5"/>
<dbReference type="Gene3D" id="6.20.350.10">
    <property type="match status" value="1"/>
</dbReference>
<organism evidence="1">
    <name type="scientific">marine sediment metagenome</name>
    <dbReference type="NCBI Taxonomy" id="412755"/>
    <lineage>
        <taxon>unclassified sequences</taxon>
        <taxon>metagenomes</taxon>
        <taxon>ecological metagenomes</taxon>
    </lineage>
</organism>
<protein>
    <recommendedName>
        <fullName evidence="2">Ryanodine receptor Ryr domain-containing protein</fullName>
    </recommendedName>
</protein>
<gene>
    <name evidence="1" type="ORF">LCGC14_2154360</name>
</gene>
<proteinExistence type="predicted"/>
<name>A0A0F9EGU5_9ZZZZ</name>
<reference evidence="1" key="1">
    <citation type="journal article" date="2015" name="Nature">
        <title>Complex archaea that bridge the gap between prokaryotes and eukaryotes.</title>
        <authorList>
            <person name="Spang A."/>
            <person name="Saw J.H."/>
            <person name="Jorgensen S.L."/>
            <person name="Zaremba-Niedzwiedzka K."/>
            <person name="Martijn J."/>
            <person name="Lind A.E."/>
            <person name="van Eijk R."/>
            <person name="Schleper C."/>
            <person name="Guy L."/>
            <person name="Ettema T.J."/>
        </authorList>
    </citation>
    <scope>NUCLEOTIDE SEQUENCE</scope>
</reference>